<protein>
    <submittedName>
        <fullName evidence="1">Uncharacterized protein</fullName>
    </submittedName>
</protein>
<evidence type="ECO:0000313" key="2">
    <source>
        <dbReference type="Proteomes" id="UP000748308"/>
    </source>
</evidence>
<accession>A0A937XCX9</accession>
<dbReference type="EMBL" id="VGIY01000311">
    <property type="protein sequence ID" value="MBM3318279.1"/>
    <property type="molecule type" value="Genomic_DNA"/>
</dbReference>
<gene>
    <name evidence="1" type="ORF">FJY75_10565</name>
</gene>
<organism evidence="1 2">
    <name type="scientific">Eiseniibacteriota bacterium</name>
    <dbReference type="NCBI Taxonomy" id="2212470"/>
    <lineage>
        <taxon>Bacteria</taxon>
        <taxon>Candidatus Eiseniibacteriota</taxon>
    </lineage>
</organism>
<reference evidence="1" key="1">
    <citation type="submission" date="2019-03" db="EMBL/GenBank/DDBJ databases">
        <title>Lake Tanganyika Metagenome-Assembled Genomes (MAGs).</title>
        <authorList>
            <person name="Tran P."/>
        </authorList>
    </citation>
    <scope>NUCLEOTIDE SEQUENCE</scope>
    <source>
        <strain evidence="1">M_DeepCast_400m_m2_100</strain>
    </source>
</reference>
<name>A0A937XCX9_UNCEI</name>
<proteinExistence type="predicted"/>
<dbReference type="Proteomes" id="UP000748308">
    <property type="component" value="Unassembled WGS sequence"/>
</dbReference>
<evidence type="ECO:0000313" key="1">
    <source>
        <dbReference type="EMBL" id="MBM3318279.1"/>
    </source>
</evidence>
<comment type="caution">
    <text evidence="1">The sequence shown here is derived from an EMBL/GenBank/DDBJ whole genome shotgun (WGS) entry which is preliminary data.</text>
</comment>
<sequence>MYLTSLIHRERLFEVAARWFAGEVRPDDGRFLTEVFAYEAMISGPPVRLFLIEVLEQLHGTRPRFRRVCVKDDLRQAIISGCRPPTRRAEELFRRYREMPEEFFPRTPVDLVLAHGPGGELLGMSRIKRIRRIAEKASRRVADRLAGAINWHARALAVRRAQRAGLTVDQLISSPETMSAEFAAAERLVALAFRDHKLEFEPGDLRIDDVIGLKIIVTPDQLARVPEMLDERSGVRVIEREEHSGTYNATNLIVEFRLPSPEQIARWVNGRGWSFVADRGLDPAQMAAEFPAYVESGAHTIHAEVILTTYDELVESEFGRSIHENRILEQRASAPYSGRIANNASYIIEYMLMLAISPRVEVDDLPVRMWGHYLPDTLSTAIWNLFNVNQSETLCDVLTLVPDEVYEVLSGVYP</sequence>
<dbReference type="AlphaFoldDB" id="A0A937XCX9"/>